<organism evidence="5">
    <name type="scientific">Absidia glauca</name>
    <name type="common">Pin mould</name>
    <dbReference type="NCBI Taxonomy" id="4829"/>
    <lineage>
        <taxon>Eukaryota</taxon>
        <taxon>Fungi</taxon>
        <taxon>Fungi incertae sedis</taxon>
        <taxon>Mucoromycota</taxon>
        <taxon>Mucoromycotina</taxon>
        <taxon>Mucoromycetes</taxon>
        <taxon>Mucorales</taxon>
        <taxon>Cunninghamellaceae</taxon>
        <taxon>Absidia</taxon>
    </lineage>
</organism>
<evidence type="ECO:0000256" key="1">
    <source>
        <dbReference type="ARBA" id="ARBA00008760"/>
    </source>
</evidence>
<dbReference type="EMBL" id="LT550270">
    <property type="protein sequence ID" value="SAL95261.1"/>
    <property type="molecule type" value="Genomic_DNA"/>
</dbReference>
<dbReference type="GO" id="GO:0005762">
    <property type="term" value="C:mitochondrial large ribosomal subunit"/>
    <property type="evidence" value="ECO:0007669"/>
    <property type="project" value="TreeGrafter"/>
</dbReference>
<dbReference type="HAMAP" id="MF_00373">
    <property type="entry name" value="Ribosomal_bL28"/>
    <property type="match status" value="1"/>
</dbReference>
<comment type="similarity">
    <text evidence="1">Belongs to the bacterial ribosomal protein bL28 family.</text>
</comment>
<dbReference type="OrthoDB" id="361870at2759"/>
<name>A0A168KRH3_ABSGL</name>
<dbReference type="Pfam" id="PF00830">
    <property type="entry name" value="Ribosomal_L28"/>
    <property type="match status" value="1"/>
</dbReference>
<evidence type="ECO:0000313" key="5">
    <source>
        <dbReference type="EMBL" id="SAL95261.1"/>
    </source>
</evidence>
<evidence type="ECO:0000256" key="2">
    <source>
        <dbReference type="ARBA" id="ARBA00022980"/>
    </source>
</evidence>
<dbReference type="STRING" id="4829.A0A168KRH3"/>
<dbReference type="PANTHER" id="PTHR13528:SF2">
    <property type="entry name" value="LARGE RIBOSOMAL SUBUNIT PROTEIN BL28M"/>
    <property type="match status" value="1"/>
</dbReference>
<keyword evidence="2" id="KW-0689">Ribosomal protein</keyword>
<sequence>MLFLYRGSCFVAILDHTDFSTGALNNSVMDIPTFFTASRLGEPYFSCRSNVQGLSSKGAVALESGVLKMGTKYKINRDGANSLLSFPFSPLLPMLSAQPVYSLARATFKRAQRGLFGGKHIQFGNNNPFSKKKTRRNWLPNVQSKKLYSEALQRFFDLKVTTSVLRTIDKKGGLDKYLLETKDKNLQSAKALDLKTLVLRQQKRPTPEA</sequence>
<dbReference type="InterPro" id="IPR026569">
    <property type="entry name" value="Ribosomal_bL28"/>
</dbReference>
<dbReference type="InterPro" id="IPR037147">
    <property type="entry name" value="Ribosomal_bL28_sf"/>
</dbReference>
<dbReference type="PANTHER" id="PTHR13528">
    <property type="entry name" value="39S RIBOSOMAL PROTEIN L28, MITOCHONDRIAL"/>
    <property type="match status" value="1"/>
</dbReference>
<reference evidence="5" key="1">
    <citation type="submission" date="2016-04" db="EMBL/GenBank/DDBJ databases">
        <authorList>
            <person name="Evans L.H."/>
            <person name="Alamgir A."/>
            <person name="Owens N."/>
            <person name="Weber N.D."/>
            <person name="Virtaneva K."/>
            <person name="Barbian K."/>
            <person name="Babar A."/>
            <person name="Rosenke K."/>
        </authorList>
    </citation>
    <scope>NUCLEOTIDE SEQUENCE [LARGE SCALE GENOMIC DNA]</scope>
    <source>
        <strain evidence="5">CBS 101.48</strain>
    </source>
</reference>
<proteinExistence type="inferred from homology"/>
<dbReference type="SUPFAM" id="SSF143800">
    <property type="entry name" value="L28p-like"/>
    <property type="match status" value="1"/>
</dbReference>
<dbReference type="FunCoup" id="A0A168KRH3">
    <property type="interactions" value="279"/>
</dbReference>
<dbReference type="GO" id="GO:0003735">
    <property type="term" value="F:structural constituent of ribosome"/>
    <property type="evidence" value="ECO:0007669"/>
    <property type="project" value="InterPro"/>
</dbReference>
<dbReference type="Proteomes" id="UP000078561">
    <property type="component" value="Unassembled WGS sequence"/>
</dbReference>
<dbReference type="FunFam" id="2.30.170.40:FF:000003">
    <property type="entry name" value="54S ribosomal protein L24"/>
    <property type="match status" value="1"/>
</dbReference>
<keyword evidence="6" id="KW-1185">Reference proteome</keyword>
<protein>
    <recommendedName>
        <fullName evidence="4">Large ribosomal subunit protein bL28m</fullName>
    </recommendedName>
</protein>
<keyword evidence="3" id="KW-0687">Ribonucleoprotein</keyword>
<dbReference type="AlphaFoldDB" id="A0A168KRH3"/>
<evidence type="ECO:0000313" key="6">
    <source>
        <dbReference type="Proteomes" id="UP000078561"/>
    </source>
</evidence>
<evidence type="ECO:0000256" key="3">
    <source>
        <dbReference type="ARBA" id="ARBA00023274"/>
    </source>
</evidence>
<gene>
    <name evidence="5" type="primary">ABSGL_00579.1 scaffold 832</name>
</gene>
<dbReference type="Gene3D" id="2.30.170.40">
    <property type="entry name" value="Ribosomal protein L28/L24"/>
    <property type="match status" value="1"/>
</dbReference>
<accession>A0A168KRH3</accession>
<dbReference type="InterPro" id="IPR034704">
    <property type="entry name" value="Ribosomal_bL28/bL31-like_sf"/>
</dbReference>
<evidence type="ECO:0000256" key="4">
    <source>
        <dbReference type="ARBA" id="ARBA00035269"/>
    </source>
</evidence>
<dbReference type="InParanoid" id="A0A168KRH3"/>